<organism evidence="1">
    <name type="scientific">Batis maritima</name>
    <name type="common">Maritime saltwort</name>
    <dbReference type="NCBI Taxonomy" id="4436"/>
    <lineage>
        <taxon>Eukaryota</taxon>
        <taxon>Viridiplantae</taxon>
        <taxon>Streptophyta</taxon>
        <taxon>Embryophyta</taxon>
        <taxon>Tracheophyta</taxon>
        <taxon>Spermatophyta</taxon>
        <taxon>Magnoliopsida</taxon>
        <taxon>eudicotyledons</taxon>
        <taxon>Gunneridae</taxon>
        <taxon>Pentapetalae</taxon>
        <taxon>rosids</taxon>
        <taxon>malvids</taxon>
        <taxon>Brassicales</taxon>
        <taxon>Bataceae</taxon>
        <taxon>Batis</taxon>
    </lineage>
</organism>
<gene>
    <name evidence="1" type="primary">orf154b</name>
</gene>
<dbReference type="AlphaFoldDB" id="A0A068BE24"/>
<reference evidence="1" key="1">
    <citation type="journal article" date="2014" name="Mitochondrion">
        <title>Comparative analysis of 11 Brassicales mitochondrial genomes and the mitochondrial transcriptome of Brassica oleracea.</title>
        <authorList>
            <person name="Grewe F."/>
            <person name="Edger P.P."/>
            <person name="Keren I."/>
            <person name="Sultan L."/>
            <person name="Pires J.C."/>
            <person name="Ostersetzer-Biran O."/>
            <person name="Mower J.P."/>
        </authorList>
    </citation>
    <scope>NUCLEOTIDE SEQUENCE</scope>
</reference>
<name>A0A068BE24_BATMA</name>
<dbReference type="RefSeq" id="YP_009045718.1">
    <property type="nucleotide sequence ID" value="NC_024429.1"/>
</dbReference>
<evidence type="ECO:0000313" key="1">
    <source>
        <dbReference type="EMBL" id="AIC83321.1"/>
    </source>
</evidence>
<keyword evidence="1" id="KW-0496">Mitochondrion</keyword>
<proteinExistence type="predicted"/>
<sequence>MCFHIVSFSAQVVESLKGFGQEYRRQVVPEVVHAHLEELLLSKLLGTGKSKGSNLAVNSMTGSLSLCLVLSCSGTPTLLCVLLNCFLNSETLASQVGIDSSERWAYHVKAGPYKNCTKSLRHSAPFCATGPHLDRKCARSGCGSPVPSNILKSG</sequence>
<geneLocation type="mitochondrion" evidence="1"/>
<dbReference type="GeneID" id="19736907"/>
<dbReference type="EMBL" id="KJ820684">
    <property type="protein sequence ID" value="AIC83321.1"/>
    <property type="molecule type" value="Genomic_DNA"/>
</dbReference>
<accession>A0A068BE24</accession>
<protein>
    <submittedName>
        <fullName evidence="1">Orf154b</fullName>
    </submittedName>
</protein>